<name>A0A8S2FKP7_9BILA</name>
<dbReference type="AlphaFoldDB" id="A0A8S2FKP7"/>
<protein>
    <recommendedName>
        <fullName evidence="2">DUF2059 domain-containing protein</fullName>
    </recommendedName>
</protein>
<sequence>MHLLGRILYGSVLIAIACGYTTLAPNQKKLLRSLELLKQTEAEQTFNQALTLAIESNPELTQHKAVLLKFFQKHFAFNSLKYDIAKLYMEHFTLKEINQLIKFYSEPLGKKLTRVQPQLLIQIQKIASEKMATLLPKLMEVLQQQ</sequence>
<dbReference type="Proteomes" id="UP000677228">
    <property type="component" value="Unassembled WGS sequence"/>
</dbReference>
<dbReference type="PROSITE" id="PS51257">
    <property type="entry name" value="PROKAR_LIPOPROTEIN"/>
    <property type="match status" value="1"/>
</dbReference>
<proteinExistence type="predicted"/>
<dbReference type="EMBL" id="CAJOBA010055867">
    <property type="protein sequence ID" value="CAF4287246.1"/>
    <property type="molecule type" value="Genomic_DNA"/>
</dbReference>
<gene>
    <name evidence="3" type="ORF">OVA965_LOCUS36826</name>
    <name evidence="4" type="ORF">TMI583_LOCUS37863</name>
</gene>
<dbReference type="InterPro" id="IPR018637">
    <property type="entry name" value="DUF2059"/>
</dbReference>
<comment type="caution">
    <text evidence="3">The sequence shown here is derived from an EMBL/GenBank/DDBJ whole genome shotgun (WGS) entry which is preliminary data.</text>
</comment>
<feature type="domain" description="DUF2059" evidence="2">
    <location>
        <begin position="80"/>
        <end position="136"/>
    </location>
</feature>
<organism evidence="3 5">
    <name type="scientific">Didymodactylos carnosus</name>
    <dbReference type="NCBI Taxonomy" id="1234261"/>
    <lineage>
        <taxon>Eukaryota</taxon>
        <taxon>Metazoa</taxon>
        <taxon>Spiralia</taxon>
        <taxon>Gnathifera</taxon>
        <taxon>Rotifera</taxon>
        <taxon>Eurotatoria</taxon>
        <taxon>Bdelloidea</taxon>
        <taxon>Philodinida</taxon>
        <taxon>Philodinidae</taxon>
        <taxon>Didymodactylos</taxon>
    </lineage>
</organism>
<accession>A0A8S2FKP7</accession>
<keyword evidence="1" id="KW-0472">Membrane</keyword>
<reference evidence="3" key="1">
    <citation type="submission" date="2021-02" db="EMBL/GenBank/DDBJ databases">
        <authorList>
            <person name="Nowell W R."/>
        </authorList>
    </citation>
    <scope>NUCLEOTIDE SEQUENCE</scope>
</reference>
<evidence type="ECO:0000259" key="2">
    <source>
        <dbReference type="Pfam" id="PF09832"/>
    </source>
</evidence>
<evidence type="ECO:0000256" key="1">
    <source>
        <dbReference type="SAM" id="Phobius"/>
    </source>
</evidence>
<keyword evidence="1" id="KW-0812">Transmembrane</keyword>
<keyword evidence="1" id="KW-1133">Transmembrane helix</keyword>
<dbReference type="Pfam" id="PF09832">
    <property type="entry name" value="DUF2059"/>
    <property type="match status" value="1"/>
</dbReference>
<dbReference type="Proteomes" id="UP000682733">
    <property type="component" value="Unassembled WGS sequence"/>
</dbReference>
<feature type="transmembrane region" description="Helical" evidence="1">
    <location>
        <begin position="6"/>
        <end position="23"/>
    </location>
</feature>
<evidence type="ECO:0000313" key="5">
    <source>
        <dbReference type="Proteomes" id="UP000677228"/>
    </source>
</evidence>
<evidence type="ECO:0000313" key="3">
    <source>
        <dbReference type="EMBL" id="CAF1498447.1"/>
    </source>
</evidence>
<dbReference type="EMBL" id="CAJNOK010033862">
    <property type="protein sequence ID" value="CAF1498447.1"/>
    <property type="molecule type" value="Genomic_DNA"/>
</dbReference>
<evidence type="ECO:0000313" key="4">
    <source>
        <dbReference type="EMBL" id="CAF4287246.1"/>
    </source>
</evidence>